<feature type="compositionally biased region" description="Low complexity" evidence="2">
    <location>
        <begin position="38"/>
        <end position="59"/>
    </location>
</feature>
<keyword evidence="1" id="KW-0479">Metal-binding</keyword>
<evidence type="ECO:0000313" key="4">
    <source>
        <dbReference type="EMBL" id="CAB0042204.1"/>
    </source>
</evidence>
<dbReference type="InterPro" id="IPR001878">
    <property type="entry name" value="Znf_CCHC"/>
</dbReference>
<dbReference type="InterPro" id="IPR036875">
    <property type="entry name" value="Znf_CCHC_sf"/>
</dbReference>
<dbReference type="Gene3D" id="4.10.60.10">
    <property type="entry name" value="Zinc finger, CCHC-type"/>
    <property type="match status" value="1"/>
</dbReference>
<feature type="domain" description="CCHC-type" evidence="3">
    <location>
        <begin position="118"/>
        <end position="133"/>
    </location>
</feature>
<feature type="region of interest" description="Disordered" evidence="2">
    <location>
        <begin position="187"/>
        <end position="241"/>
    </location>
</feature>
<reference evidence="4 5" key="1">
    <citation type="submission" date="2020-02" db="EMBL/GenBank/DDBJ databases">
        <authorList>
            <person name="Ferguson B K."/>
        </authorList>
    </citation>
    <scope>NUCLEOTIDE SEQUENCE [LARGE SCALE GENOMIC DNA]</scope>
</reference>
<evidence type="ECO:0000313" key="5">
    <source>
        <dbReference type="Proteomes" id="UP000479190"/>
    </source>
</evidence>
<feature type="region of interest" description="Disordered" evidence="2">
    <location>
        <begin position="276"/>
        <end position="296"/>
    </location>
</feature>
<keyword evidence="1" id="KW-0862">Zinc</keyword>
<dbReference type="SUPFAM" id="SSF57756">
    <property type="entry name" value="Retrovirus zinc finger-like domains"/>
    <property type="match status" value="1"/>
</dbReference>
<dbReference type="PROSITE" id="PS50158">
    <property type="entry name" value="ZF_CCHC"/>
    <property type="match status" value="1"/>
</dbReference>
<sequence length="339" mass="37051">MGLPATTPAAVPVPATASTAAASASTSLAVVPVSTAATATTSATGPGSTATTTAAISSVGGHGGGQEPQSGSAHKSGVLTQPDIGGCGSPSRSVRGENFGGLEPVAFVSGLHPPRGACFNCHESGHGRQQCRRRPMRVFCTNCGRGGVKVHACPRCGKAWRKSQRNWHTKKKGQKARLHSVVQKIRRIEPADSRRTNRRRRDRRGRPGPWIRVASCRSHLHHGERRRPRRRKRATLRQARPAGLLDRRLPLQALQPVVHGCCHAPSVFTPQCEASTHTNTRSSHRQLSTRENTEQSKKHYYSCTRAATELHTHVPTRRVKLHTWRSHRHFGTTYDRTRN</sequence>
<dbReference type="EMBL" id="CADCXV010001169">
    <property type="protein sequence ID" value="CAB0042204.1"/>
    <property type="molecule type" value="Genomic_DNA"/>
</dbReference>
<organism evidence="4 5">
    <name type="scientific">Trichogramma brassicae</name>
    <dbReference type="NCBI Taxonomy" id="86971"/>
    <lineage>
        <taxon>Eukaryota</taxon>
        <taxon>Metazoa</taxon>
        <taxon>Ecdysozoa</taxon>
        <taxon>Arthropoda</taxon>
        <taxon>Hexapoda</taxon>
        <taxon>Insecta</taxon>
        <taxon>Pterygota</taxon>
        <taxon>Neoptera</taxon>
        <taxon>Endopterygota</taxon>
        <taxon>Hymenoptera</taxon>
        <taxon>Apocrita</taxon>
        <taxon>Proctotrupomorpha</taxon>
        <taxon>Chalcidoidea</taxon>
        <taxon>Trichogrammatidae</taxon>
        <taxon>Trichogramma</taxon>
    </lineage>
</organism>
<accession>A0A6H5IWY1</accession>
<feature type="compositionally biased region" description="Polar residues" evidence="2">
    <location>
        <begin position="276"/>
        <end position="290"/>
    </location>
</feature>
<dbReference type="GO" id="GO:0008270">
    <property type="term" value="F:zinc ion binding"/>
    <property type="evidence" value="ECO:0007669"/>
    <property type="project" value="UniProtKB-KW"/>
</dbReference>
<keyword evidence="5" id="KW-1185">Reference proteome</keyword>
<evidence type="ECO:0000259" key="3">
    <source>
        <dbReference type="PROSITE" id="PS50158"/>
    </source>
</evidence>
<feature type="compositionally biased region" description="Basic residues" evidence="2">
    <location>
        <begin position="196"/>
        <end position="206"/>
    </location>
</feature>
<gene>
    <name evidence="4" type="ORF">TBRA_LOCUS13836</name>
</gene>
<dbReference type="AlphaFoldDB" id="A0A6H5IWY1"/>
<evidence type="ECO:0000256" key="2">
    <source>
        <dbReference type="SAM" id="MobiDB-lite"/>
    </source>
</evidence>
<feature type="compositionally biased region" description="Basic residues" evidence="2">
    <location>
        <begin position="218"/>
        <end position="235"/>
    </location>
</feature>
<name>A0A6H5IWY1_9HYME</name>
<protein>
    <recommendedName>
        <fullName evidence="3">CCHC-type domain-containing protein</fullName>
    </recommendedName>
</protein>
<keyword evidence="1" id="KW-0863">Zinc-finger</keyword>
<evidence type="ECO:0000256" key="1">
    <source>
        <dbReference type="PROSITE-ProRule" id="PRU00047"/>
    </source>
</evidence>
<dbReference type="Proteomes" id="UP000479190">
    <property type="component" value="Unassembled WGS sequence"/>
</dbReference>
<feature type="region of interest" description="Disordered" evidence="2">
    <location>
        <begin position="38"/>
        <end position="92"/>
    </location>
</feature>
<dbReference type="GO" id="GO:0003676">
    <property type="term" value="F:nucleic acid binding"/>
    <property type="evidence" value="ECO:0007669"/>
    <property type="project" value="InterPro"/>
</dbReference>
<proteinExistence type="predicted"/>